<keyword evidence="2" id="KW-0449">Lipoprotein</keyword>
<proteinExistence type="inferred from homology"/>
<evidence type="ECO:0000313" key="4">
    <source>
        <dbReference type="Proteomes" id="UP000000495"/>
    </source>
</evidence>
<name>F8L0I6_PARAV</name>
<dbReference type="Proteomes" id="UP000000495">
    <property type="component" value="Chromosome"/>
</dbReference>
<organism evidence="3 4">
    <name type="scientific">Parachlamydia acanthamoebae (strain UV7)</name>
    <dbReference type="NCBI Taxonomy" id="765952"/>
    <lineage>
        <taxon>Bacteria</taxon>
        <taxon>Pseudomonadati</taxon>
        <taxon>Chlamydiota</taxon>
        <taxon>Chlamydiia</taxon>
        <taxon>Parachlamydiales</taxon>
        <taxon>Parachlamydiaceae</taxon>
        <taxon>Parachlamydia</taxon>
    </lineage>
</organism>
<comment type="similarity">
    <text evidence="1 2">Belongs to the outer membrane factor (OMF) (TC 1.B.17) family.</text>
</comment>
<keyword evidence="2" id="KW-0812">Transmembrane</keyword>
<keyword evidence="4" id="KW-1185">Reference proteome</keyword>
<evidence type="ECO:0000313" key="3">
    <source>
        <dbReference type="EMBL" id="CCB86729.1"/>
    </source>
</evidence>
<dbReference type="Gene3D" id="1.20.1600.10">
    <property type="entry name" value="Outer membrane efflux proteins (OEP)"/>
    <property type="match status" value="1"/>
</dbReference>
<gene>
    <name evidence="3" type="primary">oprM-B</name>
    <name evidence="3" type="ordered locus">PUV_17790</name>
</gene>
<dbReference type="InterPro" id="IPR003423">
    <property type="entry name" value="OMP_efflux"/>
</dbReference>
<comment type="subcellular location">
    <subcellularLocation>
        <location evidence="2">Cell membrane</location>
        <topology evidence="2">Lipid-anchor</topology>
    </subcellularLocation>
</comment>
<dbReference type="eggNOG" id="COG1538">
    <property type="taxonomic scope" value="Bacteria"/>
</dbReference>
<dbReference type="GO" id="GO:0005886">
    <property type="term" value="C:plasma membrane"/>
    <property type="evidence" value="ECO:0007669"/>
    <property type="project" value="UniProtKB-SubCell"/>
</dbReference>
<dbReference type="EMBL" id="FR872580">
    <property type="protein sequence ID" value="CCB86729.1"/>
    <property type="molecule type" value="Genomic_DNA"/>
</dbReference>
<evidence type="ECO:0000256" key="1">
    <source>
        <dbReference type="ARBA" id="ARBA00007613"/>
    </source>
</evidence>
<dbReference type="NCBIfam" id="TIGR01845">
    <property type="entry name" value="outer_NodT"/>
    <property type="match status" value="1"/>
</dbReference>
<dbReference type="GO" id="GO:0015562">
    <property type="term" value="F:efflux transmembrane transporter activity"/>
    <property type="evidence" value="ECO:0007669"/>
    <property type="project" value="InterPro"/>
</dbReference>
<keyword evidence="2" id="KW-0564">Palmitate</keyword>
<protein>
    <submittedName>
        <fullName evidence="3">Outer membrane protein oprM</fullName>
    </submittedName>
</protein>
<accession>F8L0I6</accession>
<dbReference type="PANTHER" id="PTHR30203:SF33">
    <property type="entry name" value="BLR4455 PROTEIN"/>
    <property type="match status" value="1"/>
</dbReference>
<evidence type="ECO:0000256" key="2">
    <source>
        <dbReference type="RuleBase" id="RU362097"/>
    </source>
</evidence>
<reference key="1">
    <citation type="journal article" date="2011" name="Mol. Biol. Evol.">
        <title>Unity in variety -- the pan-genome of the Chlamydiae.</title>
        <authorList>
            <person name="Collingro A."/>
            <person name="Tischler P."/>
            <person name="Weinmaier T."/>
            <person name="Penz T."/>
            <person name="Heinz E."/>
            <person name="Brunham R.C."/>
            <person name="Read T.D."/>
            <person name="Bavoil P.M."/>
            <person name="Sachse K."/>
            <person name="Kahane S."/>
            <person name="Friedman M.G."/>
            <person name="Rattei T."/>
            <person name="Myers G.S.A."/>
            <person name="Horn M."/>
        </authorList>
    </citation>
    <scope>NUCLEOTIDE SEQUENCE</scope>
    <source>
        <strain>UV7</strain>
    </source>
</reference>
<dbReference type="PANTHER" id="PTHR30203">
    <property type="entry name" value="OUTER MEMBRANE CATION EFFLUX PROTEIN"/>
    <property type="match status" value="1"/>
</dbReference>
<dbReference type="HOGENOM" id="CLU_012817_13_3_0"/>
<sequence>MYGHSWADLFPTVDGIVPGLRTRLPGDLLSSALSTFSSPTTPSTPSNPAIFSSAYLAALSINAWELDFWGRLRSLKDAALEEYLATEEAEHATFISLIGQIANTYLMERELNELVSIAKKTVESRQKSYHLMKRRFEEGSSSKYEAIQAETLLQQAKADLTVLERRRELNWNAMTLLVGTPITLDNHLLSQIEAYFIKEICPGLPSELLYNRPDVLAAEHRLMAAYANIGAARAAFFPAISLTGAYGSASSELKNLFHPGSKFWFYFPSISVPIFDWGKNLSDLGLAKARQNIAVSQYEHTIQVAFREVADALTERAWLAEQSVIQTEALASQRERARLAWIRYEHGTSPYLEFLDAERDRFSAEQDLVQTRRAFLASGINLFIALGGGYSR</sequence>
<dbReference type="Pfam" id="PF02321">
    <property type="entry name" value="OEP"/>
    <property type="match status" value="2"/>
</dbReference>
<dbReference type="Gene3D" id="2.20.200.10">
    <property type="entry name" value="Outer membrane efflux proteins (OEP)"/>
    <property type="match status" value="1"/>
</dbReference>
<dbReference type="STRING" id="765952.PUV_17790"/>
<dbReference type="AlphaFoldDB" id="F8L0I6"/>
<keyword evidence="2" id="KW-1134">Transmembrane beta strand</keyword>
<keyword evidence="2" id="KW-0472">Membrane</keyword>
<dbReference type="SUPFAM" id="SSF56954">
    <property type="entry name" value="Outer membrane efflux proteins (OEP)"/>
    <property type="match status" value="1"/>
</dbReference>
<reference evidence="3 4" key="2">
    <citation type="journal article" date="2011" name="Mol. Biol. Evol.">
        <title>Unity in variety--the pan-genome of the Chlamydiae.</title>
        <authorList>
            <person name="Collingro A."/>
            <person name="Tischler P."/>
            <person name="Weinmaier T."/>
            <person name="Penz T."/>
            <person name="Heinz E."/>
            <person name="Brunham R.C."/>
            <person name="Read T.D."/>
            <person name="Bavoil P.M."/>
            <person name="Sachse K."/>
            <person name="Kahane S."/>
            <person name="Friedman M.G."/>
            <person name="Rattei T."/>
            <person name="Myers G.S."/>
            <person name="Horn M."/>
        </authorList>
    </citation>
    <scope>NUCLEOTIDE SEQUENCE [LARGE SCALE GENOMIC DNA]</scope>
    <source>
        <strain evidence="4">UV7</strain>
    </source>
</reference>
<dbReference type="KEGG" id="puv:PUV_17790"/>
<dbReference type="InterPro" id="IPR010131">
    <property type="entry name" value="MdtP/NodT-like"/>
</dbReference>